<dbReference type="Proteomes" id="UP001199314">
    <property type="component" value="Unassembled WGS sequence"/>
</dbReference>
<sequence>MFSWFIKIFKIKKKDKITASLECQSNYSDFDYESLCELYYKNKWLRHEVNNEGLKNLWLEYDDLKSKKIIYSLLKNFKYVFQEDAALDVKNKLTKCIADWNLSPDNTLLIGFRKHNYPDGSQIILNFIKSILIEINPKWQEYNLLPDFHYGIKRIKKNGFPRNGVDLKNIVLVDDFIGTGGTAKTNIQHLKKLISDMSKDFSLNLFALAAMKTGIKLLKPLESNISVCYELDKASKTIWPYLERKSIRKKIVNMEKILYEGVEPEKLEKFSLGYGKSEAIFAWNRFNLPNNNFPIFWWNRYSDGKSRKPLFNRMQ</sequence>
<proteinExistence type="predicted"/>
<feature type="domain" description="PRTase-CE" evidence="1">
    <location>
        <begin position="60"/>
        <end position="313"/>
    </location>
</feature>
<evidence type="ECO:0000313" key="2">
    <source>
        <dbReference type="EMBL" id="MBZ9778451.1"/>
    </source>
</evidence>
<gene>
    <name evidence="2" type="ORF">LB452_05890</name>
</gene>
<dbReference type="GO" id="GO:0016757">
    <property type="term" value="F:glycosyltransferase activity"/>
    <property type="evidence" value="ECO:0007669"/>
    <property type="project" value="UniProtKB-KW"/>
</dbReference>
<dbReference type="InterPro" id="IPR056920">
    <property type="entry name" value="PRTase-CE"/>
</dbReference>
<accession>A0ABS7XHM2</accession>
<comment type="caution">
    <text evidence="2">The sequence shown here is derived from an EMBL/GenBank/DDBJ whole genome shotgun (WGS) entry which is preliminary data.</text>
</comment>
<protein>
    <submittedName>
        <fullName evidence="2">Phosphoribosyltransferase</fullName>
    </submittedName>
</protein>
<dbReference type="SUPFAM" id="SSF53271">
    <property type="entry name" value="PRTase-like"/>
    <property type="match status" value="1"/>
</dbReference>
<dbReference type="Pfam" id="PF24390">
    <property type="entry name" value="PRTase-CE"/>
    <property type="match status" value="1"/>
</dbReference>
<dbReference type="RefSeq" id="WP_224460806.1">
    <property type="nucleotide sequence ID" value="NZ_JAIQZE010000004.1"/>
</dbReference>
<dbReference type="EMBL" id="JAIQZE010000004">
    <property type="protein sequence ID" value="MBZ9778451.1"/>
    <property type="molecule type" value="Genomic_DNA"/>
</dbReference>
<keyword evidence="2" id="KW-0808">Transferase</keyword>
<name>A0ABS7XHM2_9FLAO</name>
<dbReference type="InterPro" id="IPR029057">
    <property type="entry name" value="PRTase-like"/>
</dbReference>
<dbReference type="InterPro" id="IPR000836">
    <property type="entry name" value="PRTase_dom"/>
</dbReference>
<keyword evidence="3" id="KW-1185">Reference proteome</keyword>
<reference evidence="3" key="1">
    <citation type="submission" date="2023-07" db="EMBL/GenBank/DDBJ databases">
        <title>Novel species isolated from saline lakes on Tibetan Plateau.</title>
        <authorList>
            <person name="Lu H."/>
        </authorList>
    </citation>
    <scope>NUCLEOTIDE SEQUENCE [LARGE SCALE GENOMIC DNA]</scope>
    <source>
        <strain evidence="3">CAK8W</strain>
    </source>
</reference>
<evidence type="ECO:0000313" key="3">
    <source>
        <dbReference type="Proteomes" id="UP001199314"/>
    </source>
</evidence>
<organism evidence="2 3">
    <name type="scientific">Psychroflexus longus</name>
    <dbReference type="NCBI Taxonomy" id="2873596"/>
    <lineage>
        <taxon>Bacteria</taxon>
        <taxon>Pseudomonadati</taxon>
        <taxon>Bacteroidota</taxon>
        <taxon>Flavobacteriia</taxon>
        <taxon>Flavobacteriales</taxon>
        <taxon>Flavobacteriaceae</taxon>
        <taxon>Psychroflexus</taxon>
    </lineage>
</organism>
<evidence type="ECO:0000259" key="1">
    <source>
        <dbReference type="Pfam" id="PF24390"/>
    </source>
</evidence>
<dbReference type="CDD" id="cd06223">
    <property type="entry name" value="PRTases_typeI"/>
    <property type="match status" value="1"/>
</dbReference>
<keyword evidence="2" id="KW-0328">Glycosyltransferase</keyword>